<keyword evidence="3" id="KW-1185">Reference proteome</keyword>
<sequence length="219" mass="24469">MEPKEDEITKAIGDLIKRMDRLEESLKQNKGVHLQIQHVDTLTLENLNYHLDHVDIKELSGMLNIGNTFKQKENKQKSKVPRVKKGSSAADNDISILINGKDVPYCLENGEEEETDFPLPNSTEFSIGDIHIGTVEDASAVNFGNNFPTNFRSNKKHNQGLGNIIGNNNDIHDLKSLMKERNAGGVYNENSNDQPPERLNIIEKEEEESQGPNTPPAGI</sequence>
<dbReference type="OrthoDB" id="2376915at2"/>
<organism evidence="2 3">
    <name type="scientific">Bacillus salacetis</name>
    <dbReference type="NCBI Taxonomy" id="2315464"/>
    <lineage>
        <taxon>Bacteria</taxon>
        <taxon>Bacillati</taxon>
        <taxon>Bacillota</taxon>
        <taxon>Bacilli</taxon>
        <taxon>Bacillales</taxon>
        <taxon>Bacillaceae</taxon>
        <taxon>Bacillus</taxon>
    </lineage>
</organism>
<evidence type="ECO:0000313" key="2">
    <source>
        <dbReference type="EMBL" id="RIW30428.1"/>
    </source>
</evidence>
<dbReference type="EMBL" id="QXIR01000026">
    <property type="protein sequence ID" value="RIW30428.1"/>
    <property type="molecule type" value="Genomic_DNA"/>
</dbReference>
<proteinExistence type="predicted"/>
<dbReference type="RefSeq" id="WP_119548512.1">
    <property type="nucleotide sequence ID" value="NZ_QXIR01000026.1"/>
</dbReference>
<dbReference type="Proteomes" id="UP000265801">
    <property type="component" value="Unassembled WGS sequence"/>
</dbReference>
<reference evidence="2 3" key="1">
    <citation type="submission" date="2018-09" db="EMBL/GenBank/DDBJ databases">
        <title>Bacillus saliacetes sp. nov., isolated from Thai shrimp paste (Ka-pi).</title>
        <authorList>
            <person name="Daroonpunt R."/>
            <person name="Tanasupawat S."/>
            <person name="Yiamsombut S."/>
        </authorList>
    </citation>
    <scope>NUCLEOTIDE SEQUENCE [LARGE SCALE GENOMIC DNA]</scope>
    <source>
        <strain evidence="2 3">SKP7-4</strain>
    </source>
</reference>
<evidence type="ECO:0000313" key="3">
    <source>
        <dbReference type="Proteomes" id="UP000265801"/>
    </source>
</evidence>
<dbReference type="AlphaFoldDB" id="A0A3A1QT75"/>
<accession>A0A3A1QT75</accession>
<evidence type="ECO:0000256" key="1">
    <source>
        <dbReference type="SAM" id="MobiDB-lite"/>
    </source>
</evidence>
<feature type="region of interest" description="Disordered" evidence="1">
    <location>
        <begin position="184"/>
        <end position="219"/>
    </location>
</feature>
<comment type="caution">
    <text evidence="2">The sequence shown here is derived from an EMBL/GenBank/DDBJ whole genome shotgun (WGS) entry which is preliminary data.</text>
</comment>
<name>A0A3A1QT75_9BACI</name>
<protein>
    <submittedName>
        <fullName evidence="2">Uncharacterized protein</fullName>
    </submittedName>
</protein>
<gene>
    <name evidence="2" type="ORF">D3H55_16980</name>
</gene>